<dbReference type="InterPro" id="IPR016039">
    <property type="entry name" value="Thiolase-like"/>
</dbReference>
<name>A0ABT1LVR3_9MYCO</name>
<dbReference type="PANTHER" id="PTHR34069">
    <property type="entry name" value="3-OXOACYL-[ACYL-CARRIER-PROTEIN] SYNTHASE 3"/>
    <property type="match status" value="1"/>
</dbReference>
<accession>A0ABT1LVR3</accession>
<dbReference type="Gene3D" id="3.40.47.10">
    <property type="match status" value="2"/>
</dbReference>
<dbReference type="PANTHER" id="PTHR34069:SF2">
    <property type="entry name" value="BETA-KETOACYL-[ACYL-CARRIER-PROTEIN] SYNTHASE III"/>
    <property type="match status" value="1"/>
</dbReference>
<protein>
    <submittedName>
        <fullName evidence="1">3-oxoacyl-ACP synthase</fullName>
    </submittedName>
</protein>
<keyword evidence="2" id="KW-1185">Reference proteome</keyword>
<dbReference type="RefSeq" id="WP_255057965.1">
    <property type="nucleotide sequence ID" value="NZ_JANDBD010000001.1"/>
</dbReference>
<dbReference type="EMBL" id="JANDBD010000001">
    <property type="protein sequence ID" value="MCP9270988.1"/>
    <property type="molecule type" value="Genomic_DNA"/>
</dbReference>
<proteinExistence type="predicted"/>
<dbReference type="Proteomes" id="UP001651690">
    <property type="component" value="Unassembled WGS sequence"/>
</dbReference>
<reference evidence="1 2" key="1">
    <citation type="submission" date="2022-06" db="EMBL/GenBank/DDBJ databases">
        <title>Mycolicibacterium sp. CAU 1645 isolated from seawater.</title>
        <authorList>
            <person name="Kim W."/>
        </authorList>
    </citation>
    <scope>NUCLEOTIDE SEQUENCE [LARGE SCALE GENOMIC DNA]</scope>
    <source>
        <strain evidence="1 2">CAU 1645</strain>
    </source>
</reference>
<organism evidence="1 2">
    <name type="scientific">Mycolicibacterium arenosum</name>
    <dbReference type="NCBI Taxonomy" id="2952157"/>
    <lineage>
        <taxon>Bacteria</taxon>
        <taxon>Bacillati</taxon>
        <taxon>Actinomycetota</taxon>
        <taxon>Actinomycetes</taxon>
        <taxon>Mycobacteriales</taxon>
        <taxon>Mycobacteriaceae</taxon>
        <taxon>Mycolicibacterium</taxon>
    </lineage>
</organism>
<gene>
    <name evidence="1" type="ORF">NM203_02170</name>
</gene>
<sequence>MGTVIDRLEVTRAGWRSRHSALHLAVTAAKRCLQQAGHAADDVDLLINAGIYRDRNLAEPALAALIQQDIGAHSEDPHPDAHGTFSFDVANGTCGVLTAMQIADGFLRSRAIRRALIVASDADPGHRMTKDFPFAPAGTAMLCTWRDGDAGLGTIHWVNRFDDADAYSATVELAGRRNVLRFDVAADLDARLADAAADAASQCLHEASLAVGDLDAIVAAPAGDAFRVALAERLGVAPDRITVADDARMHTGGLIAALALAAAGRVLMVAAGGGITAGAAIYRGDRPATADVVGVDPGSAIVTSR</sequence>
<comment type="caution">
    <text evidence="1">The sequence shown here is derived from an EMBL/GenBank/DDBJ whole genome shotgun (WGS) entry which is preliminary data.</text>
</comment>
<dbReference type="SUPFAM" id="SSF53901">
    <property type="entry name" value="Thiolase-like"/>
    <property type="match status" value="1"/>
</dbReference>
<evidence type="ECO:0000313" key="2">
    <source>
        <dbReference type="Proteomes" id="UP001651690"/>
    </source>
</evidence>
<evidence type="ECO:0000313" key="1">
    <source>
        <dbReference type="EMBL" id="MCP9270988.1"/>
    </source>
</evidence>